<keyword evidence="2" id="KW-0812">Transmembrane</keyword>
<protein>
    <submittedName>
        <fullName evidence="3">Uncharacterized protein</fullName>
    </submittedName>
</protein>
<proteinExistence type="predicted"/>
<evidence type="ECO:0000256" key="1">
    <source>
        <dbReference type="SAM" id="MobiDB-lite"/>
    </source>
</evidence>
<evidence type="ECO:0000256" key="2">
    <source>
        <dbReference type="SAM" id="Phobius"/>
    </source>
</evidence>
<accession>A0ABV6W4H3</accession>
<reference evidence="3 4" key="1">
    <citation type="submission" date="2024-09" db="EMBL/GenBank/DDBJ databases">
        <authorList>
            <person name="Lee S.D."/>
        </authorList>
    </citation>
    <scope>NUCLEOTIDE SEQUENCE [LARGE SCALE GENOMIC DNA]</scope>
    <source>
        <strain evidence="3 4">N8-3</strain>
    </source>
</reference>
<dbReference type="Proteomes" id="UP001592531">
    <property type="component" value="Unassembled WGS sequence"/>
</dbReference>
<dbReference type="RefSeq" id="WP_380543060.1">
    <property type="nucleotide sequence ID" value="NZ_JBHFAB010000031.1"/>
</dbReference>
<gene>
    <name evidence="3" type="ORF">ACEZDE_30280</name>
</gene>
<keyword evidence="4" id="KW-1185">Reference proteome</keyword>
<feature type="region of interest" description="Disordered" evidence="1">
    <location>
        <begin position="43"/>
        <end position="77"/>
    </location>
</feature>
<dbReference type="EMBL" id="JBHFAB010000031">
    <property type="protein sequence ID" value="MFC1420900.1"/>
    <property type="molecule type" value="Genomic_DNA"/>
</dbReference>
<evidence type="ECO:0000313" key="4">
    <source>
        <dbReference type="Proteomes" id="UP001592531"/>
    </source>
</evidence>
<comment type="caution">
    <text evidence="3">The sequence shown here is derived from an EMBL/GenBank/DDBJ whole genome shotgun (WGS) entry which is preliminary data.</text>
</comment>
<feature type="transmembrane region" description="Helical" evidence="2">
    <location>
        <begin position="13"/>
        <end position="34"/>
    </location>
</feature>
<sequence length="77" mass="8059">MFELASKYTEAEALGGGVVIGVIIVGALILAFVLGARHYEWEPSPLASTRQTPPDSARLRPTPPDAAIPRGTGSKSV</sequence>
<organism evidence="3 4">
    <name type="scientific">Streptacidiphilus cavernicola</name>
    <dbReference type="NCBI Taxonomy" id="3342716"/>
    <lineage>
        <taxon>Bacteria</taxon>
        <taxon>Bacillati</taxon>
        <taxon>Actinomycetota</taxon>
        <taxon>Actinomycetes</taxon>
        <taxon>Kitasatosporales</taxon>
        <taxon>Streptomycetaceae</taxon>
        <taxon>Streptacidiphilus</taxon>
    </lineage>
</organism>
<evidence type="ECO:0000313" key="3">
    <source>
        <dbReference type="EMBL" id="MFC1420900.1"/>
    </source>
</evidence>
<keyword evidence="2" id="KW-0472">Membrane</keyword>
<keyword evidence="2" id="KW-1133">Transmembrane helix</keyword>
<name>A0ABV6W4H3_9ACTN</name>